<dbReference type="NCBIfam" id="NF006870">
    <property type="entry name" value="PRK09364.1"/>
    <property type="match status" value="1"/>
</dbReference>
<evidence type="ECO:0000256" key="6">
    <source>
        <dbReference type="HAMAP-Rule" id="MF_01224"/>
    </source>
</evidence>
<comment type="catalytic activity">
    <reaction evidence="1 6">
        <text>(8S)-3',8-cyclo-7,8-dihydroguanosine 5'-triphosphate = cyclic pyranopterin phosphate + diphosphate</text>
        <dbReference type="Rhea" id="RHEA:49580"/>
        <dbReference type="ChEBI" id="CHEBI:33019"/>
        <dbReference type="ChEBI" id="CHEBI:59648"/>
        <dbReference type="ChEBI" id="CHEBI:131766"/>
        <dbReference type="EC" id="4.6.1.17"/>
    </reaction>
</comment>
<feature type="active site" evidence="6">
    <location>
        <position position="126"/>
    </location>
</feature>
<evidence type="ECO:0000313" key="8">
    <source>
        <dbReference type="EMBL" id="GJM54933.1"/>
    </source>
</evidence>
<dbReference type="PANTHER" id="PTHR22960">
    <property type="entry name" value="MOLYBDOPTERIN COFACTOR SYNTHESIS PROTEIN A"/>
    <property type="match status" value="1"/>
</dbReference>
<evidence type="ECO:0000256" key="3">
    <source>
        <dbReference type="ARBA" id="ARBA00012575"/>
    </source>
</evidence>
<keyword evidence="4 6" id="KW-0501">Molybdenum cofactor biosynthesis</keyword>
<protein>
    <recommendedName>
        <fullName evidence="3 6">Cyclic pyranopterin monophosphate synthase</fullName>
        <ecNumber evidence="3 6">4.6.1.17</ecNumber>
    </recommendedName>
    <alternativeName>
        <fullName evidence="6">Molybdenum cofactor biosynthesis protein C</fullName>
    </alternativeName>
</protein>
<feature type="binding site" evidence="6">
    <location>
        <begin position="111"/>
        <end position="112"/>
    </location>
    <ligand>
        <name>substrate</name>
    </ligand>
</feature>
<proteinExistence type="inferred from homology"/>
<dbReference type="InterPro" id="IPR023045">
    <property type="entry name" value="MoaC"/>
</dbReference>
<dbReference type="HAMAP" id="MF_01224_B">
    <property type="entry name" value="MoaC_B"/>
    <property type="match status" value="1"/>
</dbReference>
<name>A0AAV5B2R2_9ACTN</name>
<dbReference type="CDD" id="cd01420">
    <property type="entry name" value="MoaC_PE"/>
    <property type="match status" value="1"/>
</dbReference>
<dbReference type="RefSeq" id="WP_135978648.1">
    <property type="nucleotide sequence ID" value="NZ_BQKC01000001.1"/>
</dbReference>
<gene>
    <name evidence="6 8" type="primary">moaC</name>
    <name evidence="8" type="ORF">ATOP_05880</name>
</gene>
<comment type="caution">
    <text evidence="8">The sequence shown here is derived from an EMBL/GenBank/DDBJ whole genome shotgun (WGS) entry which is preliminary data.</text>
</comment>
<reference evidence="8" key="1">
    <citation type="journal article" date="2022" name="Int. J. Syst. Evol. Microbiol.">
        <title>Granulimonas faecalis gen. nov., sp. nov., and Leptogranulimonas caecicola gen. nov., sp. nov., novel lactate-producing Atopobiaceae bacteria isolated from mouse intestines, and an emended description of the family Atopobiaceae.</title>
        <authorList>
            <person name="Morinaga K."/>
            <person name="Kusada H."/>
            <person name="Sakamoto S."/>
            <person name="Murakami T."/>
            <person name="Toyoda A."/>
            <person name="Mori H."/>
            <person name="Meng X.Y."/>
            <person name="Takashino M."/>
            <person name="Murotomi K."/>
            <person name="Tamaki H."/>
        </authorList>
    </citation>
    <scope>NUCLEOTIDE SEQUENCE</scope>
    <source>
        <strain evidence="8">OPF53</strain>
    </source>
</reference>
<dbReference type="InterPro" id="IPR047594">
    <property type="entry name" value="MoaC_bact/euk"/>
</dbReference>
<comment type="similarity">
    <text evidence="6">Belongs to the MoaC family.</text>
</comment>
<dbReference type="InterPro" id="IPR050105">
    <property type="entry name" value="MoCo_biosynth_MoaA/MoaC"/>
</dbReference>
<comment type="function">
    <text evidence="6">Catalyzes the conversion of (8S)-3',8-cyclo-7,8-dihydroguanosine 5'-triphosphate to cyclic pyranopterin monophosphate (cPMP).</text>
</comment>
<dbReference type="SUPFAM" id="SSF55040">
    <property type="entry name" value="Molybdenum cofactor biosynthesis protein C, MoaC"/>
    <property type="match status" value="1"/>
</dbReference>
<dbReference type="InterPro" id="IPR036522">
    <property type="entry name" value="MoaC_sf"/>
</dbReference>
<comment type="subunit">
    <text evidence="6">Homohexamer; trimer of dimers.</text>
</comment>
<dbReference type="NCBIfam" id="TIGR00581">
    <property type="entry name" value="moaC"/>
    <property type="match status" value="1"/>
</dbReference>
<dbReference type="EMBL" id="BQKC01000001">
    <property type="protein sequence ID" value="GJM54933.1"/>
    <property type="molecule type" value="Genomic_DNA"/>
</dbReference>
<keyword evidence="9" id="KW-1185">Reference proteome</keyword>
<keyword evidence="5 6" id="KW-0456">Lyase</keyword>
<organism evidence="8 9">
    <name type="scientific">Granulimonas faecalis</name>
    <dbReference type="NCBI Taxonomy" id="2894155"/>
    <lineage>
        <taxon>Bacteria</taxon>
        <taxon>Bacillati</taxon>
        <taxon>Actinomycetota</taxon>
        <taxon>Coriobacteriia</taxon>
        <taxon>Coriobacteriales</taxon>
        <taxon>Kribbibacteriaceae</taxon>
        <taxon>Granulimonas</taxon>
    </lineage>
</organism>
<dbReference type="InterPro" id="IPR002820">
    <property type="entry name" value="Mopterin_CF_biosynth-C_dom"/>
</dbReference>
<accession>A0AAV5B2R2</accession>
<dbReference type="Pfam" id="PF01967">
    <property type="entry name" value="MoaC"/>
    <property type="match status" value="1"/>
</dbReference>
<sequence length="159" mass="17021">MNDLTHVNRQGRARMVDVSAKDATLRRARAAGKVLMAPSTLELVRTGGTKKGDVLAVAQVAGIQAAKHCWELVPMCHQVALTGVDISFSLEEDGVAVEVVCTCRGETGVEMEALCAASVAGLTIYDMCKAHQRDMVIADVRLLEKDGGKSGHFVREDGR</sequence>
<dbReference type="Proteomes" id="UP001055025">
    <property type="component" value="Unassembled WGS sequence"/>
</dbReference>
<feature type="domain" description="Molybdopterin cofactor biosynthesis C (MoaC)" evidence="7">
    <location>
        <begin position="15"/>
        <end position="148"/>
    </location>
</feature>
<dbReference type="EC" id="4.6.1.17" evidence="3 6"/>
<dbReference type="GO" id="GO:0006777">
    <property type="term" value="P:Mo-molybdopterin cofactor biosynthetic process"/>
    <property type="evidence" value="ECO:0007669"/>
    <property type="project" value="UniProtKB-UniRule"/>
</dbReference>
<evidence type="ECO:0000259" key="7">
    <source>
        <dbReference type="Pfam" id="PF01967"/>
    </source>
</evidence>
<evidence type="ECO:0000256" key="2">
    <source>
        <dbReference type="ARBA" id="ARBA00005046"/>
    </source>
</evidence>
<feature type="binding site" evidence="6">
    <location>
        <begin position="75"/>
        <end position="77"/>
    </location>
    <ligand>
        <name>substrate</name>
    </ligand>
</feature>
<dbReference type="AlphaFoldDB" id="A0AAV5B2R2"/>
<evidence type="ECO:0000256" key="4">
    <source>
        <dbReference type="ARBA" id="ARBA00023150"/>
    </source>
</evidence>
<evidence type="ECO:0000256" key="1">
    <source>
        <dbReference type="ARBA" id="ARBA00001637"/>
    </source>
</evidence>
<dbReference type="Gene3D" id="3.30.70.640">
    <property type="entry name" value="Molybdopterin cofactor biosynthesis C (MoaC) domain"/>
    <property type="match status" value="1"/>
</dbReference>
<comment type="pathway">
    <text evidence="2 6">Cofactor biosynthesis; molybdopterin biosynthesis.</text>
</comment>
<dbReference type="GO" id="GO:0061799">
    <property type="term" value="F:cyclic pyranopterin monophosphate synthase activity"/>
    <property type="evidence" value="ECO:0007669"/>
    <property type="project" value="UniProtKB-UniRule"/>
</dbReference>
<evidence type="ECO:0000313" key="9">
    <source>
        <dbReference type="Proteomes" id="UP001055025"/>
    </source>
</evidence>
<evidence type="ECO:0000256" key="5">
    <source>
        <dbReference type="ARBA" id="ARBA00023239"/>
    </source>
</evidence>